<evidence type="ECO:0000256" key="2">
    <source>
        <dbReference type="ARBA" id="ARBA00023015"/>
    </source>
</evidence>
<dbReference type="Pfam" id="PF03466">
    <property type="entry name" value="LysR_substrate"/>
    <property type="match status" value="1"/>
</dbReference>
<gene>
    <name evidence="6" type="ORF">BKE30_03485</name>
</gene>
<dbReference type="InterPro" id="IPR036390">
    <property type="entry name" value="WH_DNA-bd_sf"/>
</dbReference>
<proteinExistence type="inferred from homology"/>
<dbReference type="Gene3D" id="3.40.190.10">
    <property type="entry name" value="Periplasmic binding protein-like II"/>
    <property type="match status" value="2"/>
</dbReference>
<feature type="domain" description="HTH lysR-type" evidence="5">
    <location>
        <begin position="1"/>
        <end position="58"/>
    </location>
</feature>
<keyword evidence="4" id="KW-0804">Transcription</keyword>
<evidence type="ECO:0000256" key="4">
    <source>
        <dbReference type="ARBA" id="ARBA00023163"/>
    </source>
</evidence>
<dbReference type="PRINTS" id="PR00039">
    <property type="entry name" value="HTHLYSR"/>
</dbReference>
<dbReference type="SUPFAM" id="SSF46785">
    <property type="entry name" value="Winged helix' DNA-binding domain"/>
    <property type="match status" value="1"/>
</dbReference>
<evidence type="ECO:0000256" key="3">
    <source>
        <dbReference type="ARBA" id="ARBA00023125"/>
    </source>
</evidence>
<organism evidence="6 7">
    <name type="scientific">Alkanindiges hydrocarboniclasticus</name>
    <dbReference type="NCBI Taxonomy" id="1907941"/>
    <lineage>
        <taxon>Bacteria</taxon>
        <taxon>Pseudomonadati</taxon>
        <taxon>Pseudomonadota</taxon>
        <taxon>Gammaproteobacteria</taxon>
        <taxon>Moraxellales</taxon>
        <taxon>Moraxellaceae</taxon>
        <taxon>Alkanindiges</taxon>
    </lineage>
</organism>
<keyword evidence="7" id="KW-1185">Reference proteome</keyword>
<dbReference type="InterPro" id="IPR000847">
    <property type="entry name" value="LysR_HTH_N"/>
</dbReference>
<dbReference type="Pfam" id="PF00126">
    <property type="entry name" value="HTH_1"/>
    <property type="match status" value="1"/>
</dbReference>
<dbReference type="InterPro" id="IPR037402">
    <property type="entry name" value="YidZ_PBP2"/>
</dbReference>
<dbReference type="PANTHER" id="PTHR30118:SF15">
    <property type="entry name" value="TRANSCRIPTIONAL REGULATORY PROTEIN"/>
    <property type="match status" value="1"/>
</dbReference>
<comment type="caution">
    <text evidence="6">The sequence shown here is derived from an EMBL/GenBank/DDBJ whole genome shotgun (WGS) entry which is preliminary data.</text>
</comment>
<dbReference type="PANTHER" id="PTHR30118">
    <property type="entry name" value="HTH-TYPE TRANSCRIPTIONAL REGULATOR LEUO-RELATED"/>
    <property type="match status" value="1"/>
</dbReference>
<name>A0A1S8CXD2_9GAMM</name>
<dbReference type="PROSITE" id="PS50931">
    <property type="entry name" value="HTH_LYSR"/>
    <property type="match status" value="1"/>
</dbReference>
<evidence type="ECO:0000259" key="5">
    <source>
        <dbReference type="PROSITE" id="PS50931"/>
    </source>
</evidence>
<dbReference type="CDD" id="cd08417">
    <property type="entry name" value="PBP2_Nitroaromatics_like"/>
    <property type="match status" value="1"/>
</dbReference>
<keyword evidence="3" id="KW-0238">DNA-binding</keyword>
<keyword evidence="2" id="KW-0805">Transcription regulation</keyword>
<evidence type="ECO:0000256" key="1">
    <source>
        <dbReference type="ARBA" id="ARBA00009437"/>
    </source>
</evidence>
<reference evidence="6 7" key="1">
    <citation type="submission" date="2016-10" db="EMBL/GenBank/DDBJ databases">
        <title>Draft Genome sequence of Alkanindiges sp. strain H1.</title>
        <authorList>
            <person name="Subhash Y."/>
            <person name="Lee S."/>
        </authorList>
    </citation>
    <scope>NUCLEOTIDE SEQUENCE [LARGE SCALE GENOMIC DNA]</scope>
    <source>
        <strain evidence="6 7">H1</strain>
    </source>
</reference>
<sequence>MDLNLFRVFAVVYRERNLTRAAEQLFLSQSAVSHALSRMREQLDDPLFVREGHGVCPSPLANRLWPDIEQALLLFQQAMQRSTSFEASRDIKQLTIAMNDEIEPVFLPQIVQWFQQLVPHMQLSSVRIDRQTLRSDLSSGRIDLAIDIAQPSERGIAHQLLLRDEFVVLSHPDHPLAQAKLGAEARISHYMQAEHIAVSARRTGRAVEDFLFAKQGIDRKIKIRCQQYESAGRIVRNGPLLLTMPRSLAHQVAEHLDIQILPLPIAIEDLELHLYWDMDKNLEQQTVWFRQQLMALLNTQLDAQ</sequence>
<dbReference type="Gene3D" id="1.10.10.10">
    <property type="entry name" value="Winged helix-like DNA-binding domain superfamily/Winged helix DNA-binding domain"/>
    <property type="match status" value="1"/>
</dbReference>
<dbReference type="InterPro" id="IPR005119">
    <property type="entry name" value="LysR_subst-bd"/>
</dbReference>
<dbReference type="GO" id="GO:0003700">
    <property type="term" value="F:DNA-binding transcription factor activity"/>
    <property type="evidence" value="ECO:0007669"/>
    <property type="project" value="InterPro"/>
</dbReference>
<evidence type="ECO:0000313" key="6">
    <source>
        <dbReference type="EMBL" id="ONG41694.1"/>
    </source>
</evidence>
<accession>A0A1S8CXD2</accession>
<evidence type="ECO:0000313" key="7">
    <source>
        <dbReference type="Proteomes" id="UP000192132"/>
    </source>
</evidence>
<dbReference type="GO" id="GO:0003677">
    <property type="term" value="F:DNA binding"/>
    <property type="evidence" value="ECO:0007669"/>
    <property type="project" value="UniProtKB-KW"/>
</dbReference>
<dbReference type="SUPFAM" id="SSF53850">
    <property type="entry name" value="Periplasmic binding protein-like II"/>
    <property type="match status" value="1"/>
</dbReference>
<dbReference type="STRING" id="1907941.BKE30_03485"/>
<dbReference type="AlphaFoldDB" id="A0A1S8CXD2"/>
<dbReference type="InterPro" id="IPR036388">
    <property type="entry name" value="WH-like_DNA-bd_sf"/>
</dbReference>
<dbReference type="Proteomes" id="UP000192132">
    <property type="component" value="Unassembled WGS sequence"/>
</dbReference>
<dbReference type="InterPro" id="IPR050389">
    <property type="entry name" value="LysR-type_TF"/>
</dbReference>
<protein>
    <recommendedName>
        <fullName evidence="5">HTH lysR-type domain-containing protein</fullName>
    </recommendedName>
</protein>
<comment type="similarity">
    <text evidence="1">Belongs to the LysR transcriptional regulatory family.</text>
</comment>
<dbReference type="EMBL" id="MLCN01000008">
    <property type="protein sequence ID" value="ONG41694.1"/>
    <property type="molecule type" value="Genomic_DNA"/>
</dbReference>